<comment type="caution">
    <text evidence="2">The sequence shown here is derived from an EMBL/GenBank/DDBJ whole genome shotgun (WGS) entry which is preliminary data.</text>
</comment>
<dbReference type="Proteomes" id="UP000663831">
    <property type="component" value="Unassembled WGS sequence"/>
</dbReference>
<organism evidence="2 3">
    <name type="scientific">Rhizoctonia solani</name>
    <dbReference type="NCBI Taxonomy" id="456999"/>
    <lineage>
        <taxon>Eukaryota</taxon>
        <taxon>Fungi</taxon>
        <taxon>Dikarya</taxon>
        <taxon>Basidiomycota</taxon>
        <taxon>Agaricomycotina</taxon>
        <taxon>Agaricomycetes</taxon>
        <taxon>Cantharellales</taxon>
        <taxon>Ceratobasidiaceae</taxon>
        <taxon>Rhizoctonia</taxon>
    </lineage>
</organism>
<gene>
    <name evidence="2" type="ORF">RDB_LOCUS76561</name>
</gene>
<proteinExistence type="predicted"/>
<reference evidence="2" key="1">
    <citation type="submission" date="2021-01" db="EMBL/GenBank/DDBJ databases">
        <authorList>
            <person name="Kaushik A."/>
        </authorList>
    </citation>
    <scope>NUCLEOTIDE SEQUENCE</scope>
    <source>
        <strain evidence="2">AG3-1AP</strain>
    </source>
</reference>
<protein>
    <recommendedName>
        <fullName evidence="1">F-box domain-containing protein</fullName>
    </recommendedName>
</protein>
<feature type="domain" description="F-box" evidence="1">
    <location>
        <begin position="6"/>
        <end position="52"/>
    </location>
</feature>
<dbReference type="EMBL" id="CAJMWV010002380">
    <property type="protein sequence ID" value="CAE6461252.1"/>
    <property type="molecule type" value="Genomic_DNA"/>
</dbReference>
<evidence type="ECO:0000313" key="3">
    <source>
        <dbReference type="Proteomes" id="UP000663831"/>
    </source>
</evidence>
<dbReference type="InterPro" id="IPR001810">
    <property type="entry name" value="F-box_dom"/>
</dbReference>
<dbReference type="AlphaFoldDB" id="A0A8H3BP03"/>
<name>A0A8H3BP03_9AGAM</name>
<sequence>MSKVARASLDDLPNEVIVRILLYSDFRSILCYATTGRRGYNLVKSSATLQLQIELEVAGLEIVDSASDATTPCLLQDLKRYRDAWVDMKFGPAIEVPMPKDRILLWELREGSFISAYSTIHGRKLADAIQVIPLGSQELPKPIKIDFTFHEFTIDLSQKLVVLAVIDSSPQDHVRILFRSSETGLSHPLAQQPLILALLGFPILHKDTSSITLEIMDDILVAKFADIKSLSYEILIWNWKTTTLLNRISSRTGVCDLGLLDRQNLILYHAAPSYRSTALRAVSLRVYQNFLSPSENRNADHDTYMFASNDYSSLDYTFSFIFPEIHPSVSILPPALALRSDPIPGRLVHKTGSTKLASIRNGVLGLTFPLSYNPNLQPQDVTYRIFVSTSRLFDLIKNHPETTTFEWNTWGEHTTRWFSDDNQQADWISWLSGSRYLRSSPGVSYGSLTLTMVDFCPFSVKRHSEPHSNQIVPPTQPLKGRNANMEHRWTRTLRDWWNSRPDWTSSDERVFVDVVGSKIPTIVEVGLRYPVISRLGWRSVTLARPFPVKVWLIEGEHLIGKDFRGFGARTNQMTVCKLQT</sequence>
<evidence type="ECO:0000313" key="2">
    <source>
        <dbReference type="EMBL" id="CAE6461252.1"/>
    </source>
</evidence>
<evidence type="ECO:0000259" key="1">
    <source>
        <dbReference type="PROSITE" id="PS50181"/>
    </source>
</evidence>
<dbReference type="PROSITE" id="PS50181">
    <property type="entry name" value="FBOX"/>
    <property type="match status" value="1"/>
</dbReference>
<accession>A0A8H3BP03</accession>